<dbReference type="Proteomes" id="UP000215199">
    <property type="component" value="Unassembled WGS sequence"/>
</dbReference>
<comment type="caution">
    <text evidence="5">The sequence shown here is derived from an EMBL/GenBank/DDBJ whole genome shotgun (WGS) entry which is preliminary data.</text>
</comment>
<accession>A0A229SLJ6</accession>
<dbReference type="EMBL" id="NMUL01000076">
    <property type="protein sequence ID" value="OXM59706.1"/>
    <property type="molecule type" value="Genomic_DNA"/>
</dbReference>
<dbReference type="InterPro" id="IPR050519">
    <property type="entry name" value="Glycosyltransf_28_UgtP"/>
</dbReference>
<dbReference type="InterPro" id="IPR009695">
    <property type="entry name" value="Diacylglyc_glucosyltr_N"/>
</dbReference>
<name>A0A229SLJ6_9PSEU</name>
<protein>
    <recommendedName>
        <fullName evidence="4">Diacylglycerol glucosyltransferase N-terminal domain-containing protein</fullName>
    </recommendedName>
</protein>
<evidence type="ECO:0000256" key="1">
    <source>
        <dbReference type="ARBA" id="ARBA00006962"/>
    </source>
</evidence>
<evidence type="ECO:0000313" key="5">
    <source>
        <dbReference type="EMBL" id="OXM59706.1"/>
    </source>
</evidence>
<evidence type="ECO:0000256" key="3">
    <source>
        <dbReference type="ARBA" id="ARBA00022679"/>
    </source>
</evidence>
<evidence type="ECO:0000259" key="4">
    <source>
        <dbReference type="Pfam" id="PF06925"/>
    </source>
</evidence>
<proteinExistence type="inferred from homology"/>
<dbReference type="OrthoDB" id="9810950at2"/>
<evidence type="ECO:0000256" key="2">
    <source>
        <dbReference type="ARBA" id="ARBA00022676"/>
    </source>
</evidence>
<dbReference type="Gene3D" id="3.40.50.2000">
    <property type="entry name" value="Glycogen Phosphorylase B"/>
    <property type="match status" value="1"/>
</dbReference>
<evidence type="ECO:0000313" key="6">
    <source>
        <dbReference type="Proteomes" id="UP000215199"/>
    </source>
</evidence>
<keyword evidence="3" id="KW-0808">Transferase</keyword>
<dbReference type="AlphaFoldDB" id="A0A229SLJ6"/>
<reference evidence="6" key="1">
    <citation type="submission" date="2017-07" db="EMBL/GenBank/DDBJ databases">
        <title>Comparative genome mining reveals phylogenetic distribution patterns of secondary metabolites in Amycolatopsis.</title>
        <authorList>
            <person name="Adamek M."/>
            <person name="Alanjary M."/>
            <person name="Sales-Ortells H."/>
            <person name="Goodfellow M."/>
            <person name="Bull A.T."/>
            <person name="Kalinowski J."/>
            <person name="Ziemert N."/>
        </authorList>
    </citation>
    <scope>NUCLEOTIDE SEQUENCE [LARGE SCALE GENOMIC DNA]</scope>
    <source>
        <strain evidence="6">H5</strain>
    </source>
</reference>
<dbReference type="SUPFAM" id="SSF53756">
    <property type="entry name" value="UDP-Glycosyltransferase/glycogen phosphorylase"/>
    <property type="match status" value="1"/>
</dbReference>
<gene>
    <name evidence="5" type="ORF">CF165_46200</name>
</gene>
<dbReference type="GO" id="GO:0016758">
    <property type="term" value="F:hexosyltransferase activity"/>
    <property type="evidence" value="ECO:0007669"/>
    <property type="project" value="InterPro"/>
</dbReference>
<keyword evidence="2" id="KW-0328">Glycosyltransferase</keyword>
<dbReference type="GO" id="GO:0016020">
    <property type="term" value="C:membrane"/>
    <property type="evidence" value="ECO:0007669"/>
    <property type="project" value="GOC"/>
</dbReference>
<dbReference type="RefSeq" id="WP_093953955.1">
    <property type="nucleotide sequence ID" value="NZ_NMUL01000076.1"/>
</dbReference>
<dbReference type="Pfam" id="PF06925">
    <property type="entry name" value="MGDG_synth"/>
    <property type="match status" value="1"/>
</dbReference>
<keyword evidence="6" id="KW-1185">Reference proteome</keyword>
<dbReference type="PANTHER" id="PTHR43025">
    <property type="entry name" value="MONOGALACTOSYLDIACYLGLYCEROL SYNTHASE"/>
    <property type="match status" value="1"/>
</dbReference>
<comment type="similarity">
    <text evidence="1">Belongs to the glycosyltransferase 28 family.</text>
</comment>
<organism evidence="5 6">
    <name type="scientific">Amycolatopsis vastitatis</name>
    <dbReference type="NCBI Taxonomy" id="1905142"/>
    <lineage>
        <taxon>Bacteria</taxon>
        <taxon>Bacillati</taxon>
        <taxon>Actinomycetota</taxon>
        <taxon>Actinomycetes</taxon>
        <taxon>Pseudonocardiales</taxon>
        <taxon>Pseudonocardiaceae</taxon>
        <taxon>Amycolatopsis</taxon>
    </lineage>
</organism>
<dbReference type="GO" id="GO:0009247">
    <property type="term" value="P:glycolipid biosynthetic process"/>
    <property type="evidence" value="ECO:0007669"/>
    <property type="project" value="InterPro"/>
</dbReference>
<feature type="domain" description="Diacylglycerol glucosyltransferase N-terminal" evidence="4">
    <location>
        <begin position="18"/>
        <end position="164"/>
    </location>
</feature>
<sequence>MTRIVIVSARVGAGHDGAAYALAERLGHHDVEVLDFLDLLPRSLGRRLCDLYHRQLEVAPRSWDWTLRALNTAGPARLAARAATLACDRLRTVLGDGPDLAISTYPLATHALGALRARSTLTAPLAVYLTDPSVHRLCVSSIADLHLAPNQDAGAQALAWGARQVDVAAPLVRTRFRPATSAERSRARQEFALPPTGRLALVVAGSWGVGQVAETACDVAASGAAVPVVVCGRNTALRDQLLADGYPHVFGWVEDMASLMHAVDAVVQNAGGLTTSEALAAGLPVVTYRCLPGHGRANAVVLDRIGVVPWIRSAGDLATVLAAARPPAFAALPAGDPVPLLEKLLEVA</sequence>
<dbReference type="PANTHER" id="PTHR43025:SF3">
    <property type="entry name" value="MONOGALACTOSYLDIACYLGLYCEROL SYNTHASE 1, CHLOROPLASTIC"/>
    <property type="match status" value="1"/>
</dbReference>